<keyword evidence="1" id="KW-0812">Transmembrane</keyword>
<accession>A0ABQ6PWP4</accession>
<keyword evidence="1" id="KW-0472">Membrane</keyword>
<keyword evidence="1" id="KW-1133">Transmembrane helix</keyword>
<evidence type="ECO:0000313" key="3">
    <source>
        <dbReference type="Proteomes" id="UP001338309"/>
    </source>
</evidence>
<organism evidence="2 3">
    <name type="scientific">Algoriphagus confluentis</name>
    <dbReference type="NCBI Taxonomy" id="1697556"/>
    <lineage>
        <taxon>Bacteria</taxon>
        <taxon>Pseudomonadati</taxon>
        <taxon>Bacteroidota</taxon>
        <taxon>Cytophagia</taxon>
        <taxon>Cytophagales</taxon>
        <taxon>Cyclobacteriaceae</taxon>
        <taxon>Algoriphagus</taxon>
    </lineage>
</organism>
<gene>
    <name evidence="2" type="ORF">Aconfl_38050</name>
</gene>
<dbReference type="EMBL" id="BTPD01000015">
    <property type="protein sequence ID" value="GMQ31162.1"/>
    <property type="molecule type" value="Genomic_DNA"/>
</dbReference>
<protein>
    <recommendedName>
        <fullName evidence="4">Translocation/assembly module TamB</fullName>
    </recommendedName>
</protein>
<proteinExistence type="predicted"/>
<sequence>MSRESSKKHIRHPLRKRILAFFLKALLVLLLLEFLFYFGSNLFLSRYAQRKINEATHDVYVVDFNRFNFSLLRRGFFLDGLVLQPVNSDLRNEDQVLFDIKLDQVGFSRLWYDFFEREFTIGKIYLDNPNIQMSLGSDSAADITKSTKNKDVSQVKLLEQEIRKSIQQMNLGAFRIGEIEIKHANVLFFNFLSKSNLNAEKTSLLVKNIDLTTKGEWTTPFNAEGFEFELEGVDFALPDEVHTLQAKKVFISSLDNLINISAFSIRPDLTKSGKSYYTVDLEKLLLGNVDLNKAFMTSELEVDELILNEPFFKVANNPDSQSDSLATGNLNEFIQGILKSVDIKELSINEGKFVKSQIGDTLKNRIELDRFNFKMIKFYLGEDSLRQENQFFYGEDASMDIEGGSLYLGDEIHLIKGEKIFVSSFKDELTIRNLSVFPREEAIKSKSPENLIRISLPEFSLEDIDLKKLYNEGVFNVSNLLIDRPNVEIVDLEYSEKKSEEVSTNELISGFLSQATIRSLEVREGTVQFTDARGNRSNDVGFDRFSFFLDDLTIQADPSLPIQDQFYAEEIALELYNYRLKIKDNLHVIRADKLMVDSRRSLLEVQNLSIKPESKEQIQTLLDTYGKTSAVDFTVPLFRAQGLDVKAALTEQKLKVSLIDMPNPEFLIDTYKSKVKDKNEESLQSTADVKSLLLDYFTSISIDSLDLREAKIKYQSLVENKRSKFEENNFSLKLKNFFLNPTDSSFSGQTLFSEEIDLTFNNYSFSIAGGKYLAETDLLNYNSKEKIIRLGGLILQPGEETDSRLNLGLNFPQVILKGVDIEEFIFDNVLDLQMLEIDRGLVEIGIDQKVSLGPNSGRQRNVQNALQLLKIDSIQAKNSELQVSYLGENDSRQSIKTGFDFLIKDFFMDTLLVDRSDLSSLFSTLNLDLKDFVFALPDSVHTISFSNVGLGDQREEVLFSNLRITPKDHFGKSGSPVIDAKIDQLSIRNNGLTDILDSKVVDLSAITLINPQVDLYLDTQKSAGPGKEKTIAESKMVESILLGDLRLKNGRVQVHRKGLGPDPRLNFPEFNFLVEDLGIDLMNQEQKLDLKELVTKNISFEIKGYQVDTPDSNYRVSFESIGYTDGDLELQGIYFRPILGNYALLRSLSYQTDAVTAKVNSIRLEDLDPAEYMQNQKLKANNLIVSGADLDLFRDKRIPGDINLYKPMPQYLMSHARVSADIFSVRVRDSRVRYYEFAPKGNMPGMVSFDRVQMDLAPFYLRKEGEVYPLDKARIGIQAHIMDQSEVDLSAELYFGEDYPMEVKVKMNDFSFSEADDFLSKTLFVKAIDGTVTDGEWNFRLNDDFAKGRMNFGYTSLKIQFLDSLTLERGLGKLKIYTFGANLLAKNNNPRGGKGKIVSRRIFLERDKSKFVFSAWWKATFSGLRGTFGLGRAKIPKDLRKEEEE</sequence>
<feature type="transmembrane region" description="Helical" evidence="1">
    <location>
        <begin position="21"/>
        <end position="44"/>
    </location>
</feature>
<evidence type="ECO:0000256" key="1">
    <source>
        <dbReference type="SAM" id="Phobius"/>
    </source>
</evidence>
<dbReference type="RefSeq" id="WP_338225872.1">
    <property type="nucleotide sequence ID" value="NZ_BTPD01000015.1"/>
</dbReference>
<evidence type="ECO:0008006" key="4">
    <source>
        <dbReference type="Google" id="ProtNLM"/>
    </source>
</evidence>
<reference evidence="2 3" key="1">
    <citation type="submission" date="2023-08" db="EMBL/GenBank/DDBJ databases">
        <title>Draft genome sequence of Algoriphagus confluentis.</title>
        <authorList>
            <person name="Takatani N."/>
            <person name="Hosokawa M."/>
            <person name="Sawabe T."/>
        </authorList>
    </citation>
    <scope>NUCLEOTIDE SEQUENCE [LARGE SCALE GENOMIC DNA]</scope>
    <source>
        <strain evidence="2 3">NBRC 111222</strain>
    </source>
</reference>
<evidence type="ECO:0000313" key="2">
    <source>
        <dbReference type="EMBL" id="GMQ31162.1"/>
    </source>
</evidence>
<dbReference type="Proteomes" id="UP001338309">
    <property type="component" value="Unassembled WGS sequence"/>
</dbReference>
<keyword evidence="3" id="KW-1185">Reference proteome</keyword>
<comment type="caution">
    <text evidence="2">The sequence shown here is derived from an EMBL/GenBank/DDBJ whole genome shotgun (WGS) entry which is preliminary data.</text>
</comment>
<name>A0ABQ6PWP4_9BACT</name>